<dbReference type="PANTHER" id="PTHR31404:SF0">
    <property type="entry name" value="MITOCHONDRIAL GENOME MAINTENANCE PROTEIN MGM101"/>
    <property type="match status" value="1"/>
</dbReference>
<dbReference type="Proteomes" id="UP001498476">
    <property type="component" value="Unassembled WGS sequence"/>
</dbReference>
<dbReference type="PANTHER" id="PTHR31404">
    <property type="entry name" value="MITOCHONDRIAL GENOME MAINTENANCE PROTEIN MGM101"/>
    <property type="match status" value="1"/>
</dbReference>
<keyword evidence="6" id="KW-0238">DNA-binding</keyword>
<evidence type="ECO:0000256" key="2">
    <source>
        <dbReference type="ARBA" id="ARBA00007053"/>
    </source>
</evidence>
<evidence type="ECO:0000256" key="10">
    <source>
        <dbReference type="SAM" id="MobiDB-lite"/>
    </source>
</evidence>
<dbReference type="EMBL" id="JAZAVJ010000003">
    <property type="protein sequence ID" value="KAK7424716.1"/>
    <property type="molecule type" value="Genomic_DNA"/>
</dbReference>
<evidence type="ECO:0000256" key="7">
    <source>
        <dbReference type="ARBA" id="ARBA00023128"/>
    </source>
</evidence>
<comment type="subcellular location">
    <subcellularLocation>
        <location evidence="1">Mitochondrion matrix</location>
        <location evidence="1">Mitochondrion nucleoid</location>
    </subcellularLocation>
</comment>
<evidence type="ECO:0000256" key="8">
    <source>
        <dbReference type="ARBA" id="ARBA00023204"/>
    </source>
</evidence>
<evidence type="ECO:0000256" key="3">
    <source>
        <dbReference type="ARBA" id="ARBA00013628"/>
    </source>
</evidence>
<protein>
    <recommendedName>
        <fullName evidence="3">Mitochondrial genome maintenance protein MGM101</fullName>
    </recommendedName>
</protein>
<name>A0ABR1HUK4_9HYPO</name>
<gene>
    <name evidence="11" type="ORF">QQX98_000294</name>
</gene>
<evidence type="ECO:0000313" key="12">
    <source>
        <dbReference type="Proteomes" id="UP001498476"/>
    </source>
</evidence>
<proteinExistence type="inferred from homology"/>
<evidence type="ECO:0000256" key="6">
    <source>
        <dbReference type="ARBA" id="ARBA00023125"/>
    </source>
</evidence>
<comment type="similarity">
    <text evidence="2">Belongs to the MGM101 family.</text>
</comment>
<keyword evidence="7" id="KW-0496">Mitochondrion</keyword>
<evidence type="ECO:0000256" key="1">
    <source>
        <dbReference type="ARBA" id="ARBA00004436"/>
    </source>
</evidence>
<comment type="caution">
    <text evidence="11">The sequence shown here is derived from an EMBL/GenBank/DDBJ whole genome shotgun (WGS) entry which is preliminary data.</text>
</comment>
<sequence>MLASRRAFAAGPGRRSIASVLRYSTEAAAPAPAPTPPTFKAAVPPVTSPAAPKPPSKLPLKPTTTFRPAYVAKKVLTTPPNPAAATPASRASEILSSPADLKASSRPASEASTGPAPAAVPRSKPAFADKKPLLMPSYLHWDPKPPPVAPKTQEPPHDINWGTSFYGLGTNPVTPEQFEILLQRTKVEDIEVKPDGIIYLPEIKYRRRLNEAFGPMGWGIVPRGDAVVGKEIVTREFALIVNGCFVSQAQGVNNYFSAEGIPQAVEGAKSNALMRCCKDLGIASELWDPVFLRWFNKHHAVSQWVEHTVTKKKRRWHFRKDAPMEVPYPYKLA</sequence>
<evidence type="ECO:0000313" key="11">
    <source>
        <dbReference type="EMBL" id="KAK7424716.1"/>
    </source>
</evidence>
<organism evidence="11 12">
    <name type="scientific">Neonectria punicea</name>
    <dbReference type="NCBI Taxonomy" id="979145"/>
    <lineage>
        <taxon>Eukaryota</taxon>
        <taxon>Fungi</taxon>
        <taxon>Dikarya</taxon>
        <taxon>Ascomycota</taxon>
        <taxon>Pezizomycotina</taxon>
        <taxon>Sordariomycetes</taxon>
        <taxon>Hypocreomycetidae</taxon>
        <taxon>Hypocreales</taxon>
        <taxon>Nectriaceae</taxon>
        <taxon>Neonectria</taxon>
    </lineage>
</organism>
<keyword evidence="9" id="KW-1135">Mitochondrion nucleoid</keyword>
<reference evidence="11 12" key="1">
    <citation type="journal article" date="2025" name="Microbiol. Resour. Announc.">
        <title>Draft genome sequences for Neonectria magnoliae and Neonectria punicea, canker pathogens of Liriodendron tulipifera and Acer saccharum in West Virginia.</title>
        <authorList>
            <person name="Petronek H.M."/>
            <person name="Kasson M.T."/>
            <person name="Metheny A.M."/>
            <person name="Stauder C.M."/>
            <person name="Lovett B."/>
            <person name="Lynch S.C."/>
            <person name="Garnas J.R."/>
            <person name="Kasson L.R."/>
            <person name="Stajich J.E."/>
        </authorList>
    </citation>
    <scope>NUCLEOTIDE SEQUENCE [LARGE SCALE GENOMIC DNA]</scope>
    <source>
        <strain evidence="11 12">NRRL 64653</strain>
    </source>
</reference>
<evidence type="ECO:0000256" key="5">
    <source>
        <dbReference type="ARBA" id="ARBA00022946"/>
    </source>
</evidence>
<feature type="compositionally biased region" description="Low complexity" evidence="10">
    <location>
        <begin position="38"/>
        <end position="50"/>
    </location>
</feature>
<keyword evidence="5" id="KW-0809">Transit peptide</keyword>
<keyword evidence="4" id="KW-0227">DNA damage</keyword>
<dbReference type="InterPro" id="IPR009446">
    <property type="entry name" value="Mgm101"/>
</dbReference>
<accession>A0ABR1HUK4</accession>
<keyword evidence="12" id="KW-1185">Reference proteome</keyword>
<evidence type="ECO:0000256" key="4">
    <source>
        <dbReference type="ARBA" id="ARBA00022763"/>
    </source>
</evidence>
<keyword evidence="8" id="KW-0234">DNA repair</keyword>
<evidence type="ECO:0000256" key="9">
    <source>
        <dbReference type="ARBA" id="ARBA00023271"/>
    </source>
</evidence>
<feature type="region of interest" description="Disordered" evidence="10">
    <location>
        <begin position="27"/>
        <end position="124"/>
    </location>
</feature>
<dbReference type="Pfam" id="PF06420">
    <property type="entry name" value="Mgm101p"/>
    <property type="match status" value="1"/>
</dbReference>